<dbReference type="GO" id="GO:0008270">
    <property type="term" value="F:zinc ion binding"/>
    <property type="evidence" value="ECO:0007669"/>
    <property type="project" value="UniProtKB-UniRule"/>
</dbReference>
<keyword evidence="14" id="KW-1185">Reference proteome</keyword>
<dbReference type="OrthoDB" id="291007at2759"/>
<evidence type="ECO:0000256" key="11">
    <source>
        <dbReference type="RuleBase" id="RU361183"/>
    </source>
</evidence>
<dbReference type="CDD" id="cd04280">
    <property type="entry name" value="ZnMc_astacin_like"/>
    <property type="match status" value="1"/>
</dbReference>
<evidence type="ECO:0000256" key="8">
    <source>
        <dbReference type="ARBA" id="ARBA00023157"/>
    </source>
</evidence>
<dbReference type="GO" id="GO:0006508">
    <property type="term" value="P:proteolysis"/>
    <property type="evidence" value="ECO:0007669"/>
    <property type="project" value="UniProtKB-KW"/>
</dbReference>
<keyword evidence="2 10" id="KW-0479">Metal-binding</keyword>
<dbReference type="InterPro" id="IPR001506">
    <property type="entry name" value="Peptidase_M12A"/>
</dbReference>
<dbReference type="InterPro" id="IPR024079">
    <property type="entry name" value="MetalloPept_cat_dom_sf"/>
</dbReference>
<keyword evidence="9" id="KW-0325">Glycoprotein</keyword>
<accession>A0A9J6CJ66</accession>
<evidence type="ECO:0000256" key="6">
    <source>
        <dbReference type="ARBA" id="ARBA00023049"/>
    </source>
</evidence>
<keyword evidence="8" id="KW-1015">Disulfide bond</keyword>
<dbReference type="Gene3D" id="3.40.390.10">
    <property type="entry name" value="Collagenase (Catalytic Domain)"/>
    <property type="match status" value="1"/>
</dbReference>
<dbReference type="Pfam" id="PF01400">
    <property type="entry name" value="Astacin"/>
    <property type="match status" value="1"/>
</dbReference>
<feature type="signal peptide" evidence="11">
    <location>
        <begin position="1"/>
        <end position="21"/>
    </location>
</feature>
<comment type="caution">
    <text evidence="10">Lacks conserved residue(s) required for the propagation of feature annotation.</text>
</comment>
<proteinExistence type="predicted"/>
<evidence type="ECO:0000313" key="14">
    <source>
        <dbReference type="Proteomes" id="UP001107558"/>
    </source>
</evidence>
<evidence type="ECO:0000313" key="13">
    <source>
        <dbReference type="EMBL" id="KAG5682266.1"/>
    </source>
</evidence>
<evidence type="ECO:0000256" key="1">
    <source>
        <dbReference type="ARBA" id="ARBA00022670"/>
    </source>
</evidence>
<evidence type="ECO:0000256" key="4">
    <source>
        <dbReference type="ARBA" id="ARBA00022801"/>
    </source>
</evidence>
<evidence type="ECO:0000259" key="12">
    <source>
        <dbReference type="PROSITE" id="PS51864"/>
    </source>
</evidence>
<dbReference type="InterPro" id="IPR034035">
    <property type="entry name" value="Astacin-like_dom"/>
</dbReference>
<gene>
    <name evidence="13" type="ORF">PVAND_011630</name>
</gene>
<dbReference type="AlphaFoldDB" id="A0A9J6CJ66"/>
<keyword evidence="7" id="KW-0865">Zymogen</keyword>
<evidence type="ECO:0000256" key="3">
    <source>
        <dbReference type="ARBA" id="ARBA00022729"/>
    </source>
</evidence>
<organism evidence="13 14">
    <name type="scientific">Polypedilum vanderplanki</name>
    <name type="common">Sleeping chironomid midge</name>
    <dbReference type="NCBI Taxonomy" id="319348"/>
    <lineage>
        <taxon>Eukaryota</taxon>
        <taxon>Metazoa</taxon>
        <taxon>Ecdysozoa</taxon>
        <taxon>Arthropoda</taxon>
        <taxon>Hexapoda</taxon>
        <taxon>Insecta</taxon>
        <taxon>Pterygota</taxon>
        <taxon>Neoptera</taxon>
        <taxon>Endopterygota</taxon>
        <taxon>Diptera</taxon>
        <taxon>Nematocera</taxon>
        <taxon>Chironomoidea</taxon>
        <taxon>Chironomidae</taxon>
        <taxon>Chironominae</taxon>
        <taxon>Polypedilum</taxon>
        <taxon>Polypedilum</taxon>
    </lineage>
</organism>
<evidence type="ECO:0000256" key="5">
    <source>
        <dbReference type="ARBA" id="ARBA00022833"/>
    </source>
</evidence>
<keyword evidence="6 10" id="KW-0482">Metalloprotease</keyword>
<dbReference type="PROSITE" id="PS51864">
    <property type="entry name" value="ASTACIN"/>
    <property type="match status" value="1"/>
</dbReference>
<dbReference type="InterPro" id="IPR006026">
    <property type="entry name" value="Peptidase_Metallo"/>
</dbReference>
<feature type="chain" id="PRO_5039963700" description="Metalloendopeptidase" evidence="11">
    <location>
        <begin position="22"/>
        <end position="326"/>
    </location>
</feature>
<dbReference type="EC" id="3.4.24.-" evidence="11"/>
<comment type="caution">
    <text evidence="13">The sequence shown here is derived from an EMBL/GenBank/DDBJ whole genome shotgun (WGS) entry which is preliminary data.</text>
</comment>
<feature type="active site" evidence="10">
    <location>
        <position position="178"/>
    </location>
</feature>
<dbReference type="PANTHER" id="PTHR10127:SF780">
    <property type="entry name" value="METALLOENDOPEPTIDASE"/>
    <property type="match status" value="1"/>
</dbReference>
<dbReference type="PRINTS" id="PR00480">
    <property type="entry name" value="ASTACIN"/>
</dbReference>
<feature type="binding site" evidence="10">
    <location>
        <position position="177"/>
    </location>
    <ligand>
        <name>Zn(2+)</name>
        <dbReference type="ChEBI" id="CHEBI:29105"/>
        <note>catalytic</note>
    </ligand>
</feature>
<keyword evidence="5 10" id="KW-0862">Zinc</keyword>
<dbReference type="SMART" id="SM00235">
    <property type="entry name" value="ZnMc"/>
    <property type="match status" value="1"/>
</dbReference>
<evidence type="ECO:0000256" key="10">
    <source>
        <dbReference type="PROSITE-ProRule" id="PRU01211"/>
    </source>
</evidence>
<feature type="binding site" evidence="10">
    <location>
        <position position="181"/>
    </location>
    <ligand>
        <name>Zn(2+)</name>
        <dbReference type="ChEBI" id="CHEBI:29105"/>
        <note>catalytic</note>
    </ligand>
</feature>
<evidence type="ECO:0000256" key="9">
    <source>
        <dbReference type="ARBA" id="ARBA00023180"/>
    </source>
</evidence>
<dbReference type="FunFam" id="3.40.390.10:FF:000015">
    <property type="entry name" value="Meprin A subunit"/>
    <property type="match status" value="1"/>
</dbReference>
<evidence type="ECO:0000256" key="7">
    <source>
        <dbReference type="ARBA" id="ARBA00023145"/>
    </source>
</evidence>
<sequence length="326" mass="36924">MFTPVLCCFIIIYTLQQLVFTSPIESEDVIDVIDLSHLGARLYGKPDYNFGKEFNTININDNPEEKGPYLEGDLLMLQNLSRNGMKNEVLRWKGGEIPYIIRGKFNTNEMNVIQNAFNQYHRQTCIKFIPRRPSHSDYIVIENAQSGCWSSVGRISGEQKVNLQSPGCVTKTGTVVHELLHVLGFLHEQNREDRDKFVKIIEGNIRNGYEVNFKKAESGETSSFGVAYDYGSVLHYSANAFSKNGNPTIEARMKTSEKMGQREGFSKKDIEKVNKMYKCQKTTAEEDPDIMTSTIGPPSQSPSIFGNILEILFPTSSMDEEEMIDV</sequence>
<reference evidence="13" key="1">
    <citation type="submission" date="2021-03" db="EMBL/GenBank/DDBJ databases">
        <title>Chromosome level genome of the anhydrobiotic midge Polypedilum vanderplanki.</title>
        <authorList>
            <person name="Yoshida Y."/>
            <person name="Kikawada T."/>
            <person name="Gusev O."/>
        </authorList>
    </citation>
    <scope>NUCLEOTIDE SEQUENCE</scope>
    <source>
        <strain evidence="13">NIAS01</strain>
        <tissue evidence="13">Whole body or cell culture</tissue>
    </source>
</reference>
<name>A0A9J6CJ66_POLVA</name>
<dbReference type="SUPFAM" id="SSF55486">
    <property type="entry name" value="Metalloproteases ('zincins'), catalytic domain"/>
    <property type="match status" value="1"/>
</dbReference>
<keyword evidence="4 10" id="KW-0378">Hydrolase</keyword>
<dbReference type="PANTHER" id="PTHR10127">
    <property type="entry name" value="DISCOIDIN, CUB, EGF, LAMININ , AND ZINC METALLOPROTEASE DOMAIN CONTAINING"/>
    <property type="match status" value="1"/>
</dbReference>
<protein>
    <recommendedName>
        <fullName evidence="11">Metalloendopeptidase</fullName>
        <ecNumber evidence="11">3.4.24.-</ecNumber>
    </recommendedName>
</protein>
<dbReference type="GO" id="GO:0004222">
    <property type="term" value="F:metalloendopeptidase activity"/>
    <property type="evidence" value="ECO:0007669"/>
    <property type="project" value="UniProtKB-UniRule"/>
</dbReference>
<feature type="binding site" evidence="10">
    <location>
        <position position="187"/>
    </location>
    <ligand>
        <name>Zn(2+)</name>
        <dbReference type="ChEBI" id="CHEBI:29105"/>
        <note>catalytic</note>
    </ligand>
</feature>
<dbReference type="Proteomes" id="UP001107558">
    <property type="component" value="Chromosome 1"/>
</dbReference>
<keyword evidence="3 11" id="KW-0732">Signal</keyword>
<dbReference type="EMBL" id="JADBJN010000001">
    <property type="protein sequence ID" value="KAG5682266.1"/>
    <property type="molecule type" value="Genomic_DNA"/>
</dbReference>
<evidence type="ECO:0000256" key="2">
    <source>
        <dbReference type="ARBA" id="ARBA00022723"/>
    </source>
</evidence>
<keyword evidence="1 10" id="KW-0645">Protease</keyword>
<feature type="domain" description="Peptidase M12A" evidence="12">
    <location>
        <begin position="83"/>
        <end position="280"/>
    </location>
</feature>
<comment type="cofactor">
    <cofactor evidence="10 11">
        <name>Zn(2+)</name>
        <dbReference type="ChEBI" id="CHEBI:29105"/>
    </cofactor>
    <text evidence="10 11">Binds 1 zinc ion per subunit.</text>
</comment>